<dbReference type="SMART" id="SM00490">
    <property type="entry name" value="HELICc"/>
    <property type="match status" value="1"/>
</dbReference>
<keyword evidence="5" id="KW-0378">Hydrolase</keyword>
<evidence type="ECO:0000313" key="6">
    <source>
        <dbReference type="Proteomes" id="UP000014585"/>
    </source>
</evidence>
<name>S3IVN7_9ENTR</name>
<evidence type="ECO:0000313" key="5">
    <source>
        <dbReference type="EMBL" id="EPF17035.1"/>
    </source>
</evidence>
<dbReference type="InterPro" id="IPR011545">
    <property type="entry name" value="DEAD/DEAH_box_helicase_dom"/>
</dbReference>
<dbReference type="GO" id="GO:0003676">
    <property type="term" value="F:nucleic acid binding"/>
    <property type="evidence" value="ECO:0007669"/>
    <property type="project" value="InterPro"/>
</dbReference>
<dbReference type="Pfam" id="PF00271">
    <property type="entry name" value="Helicase_C"/>
    <property type="match status" value="1"/>
</dbReference>
<dbReference type="RefSeq" id="WP_016536573.1">
    <property type="nucleotide sequence ID" value="NZ_KE161030.1"/>
</dbReference>
<dbReference type="GO" id="GO:0005524">
    <property type="term" value="F:ATP binding"/>
    <property type="evidence" value="ECO:0007669"/>
    <property type="project" value="UniProtKB-KW"/>
</dbReference>
<dbReference type="EMBL" id="ATDT01000020">
    <property type="protein sequence ID" value="EPF17035.1"/>
    <property type="molecule type" value="Genomic_DNA"/>
</dbReference>
<dbReference type="Gene3D" id="3.40.960.10">
    <property type="entry name" value="VSR Endonuclease"/>
    <property type="match status" value="1"/>
</dbReference>
<reference evidence="5 6" key="1">
    <citation type="submission" date="2013-04" db="EMBL/GenBank/DDBJ databases">
        <authorList>
            <person name="Weinstock G."/>
            <person name="Sodergren E."/>
            <person name="Lobos E.A."/>
            <person name="Fulton L."/>
            <person name="Fulton R."/>
            <person name="Courtney L."/>
            <person name="Fronick C."/>
            <person name="O'Laughlin M."/>
            <person name="Godfrey J."/>
            <person name="Wilson R.M."/>
            <person name="Miner T."/>
            <person name="Farmer C."/>
            <person name="Delehaunty K."/>
            <person name="Cordes M."/>
            <person name="Minx P."/>
            <person name="Tomlinson C."/>
            <person name="Chen J."/>
            <person name="Wollam A."/>
            <person name="Pepin K.H."/>
            <person name="Palsikar V.B."/>
            <person name="Zhang X."/>
            <person name="Suruliraj S."/>
            <person name="Perna N.T."/>
            <person name="Plunkett G."/>
            <person name="Warren W."/>
            <person name="Mitreva M."/>
            <person name="Mardis E.R."/>
            <person name="Wilson R.K."/>
        </authorList>
    </citation>
    <scope>NUCLEOTIDE SEQUENCE [LARGE SCALE GENOMIC DNA]</scope>
    <source>
        <strain evidence="5 6">DSM 4568</strain>
    </source>
</reference>
<dbReference type="InterPro" id="IPR014001">
    <property type="entry name" value="Helicase_ATP-bd"/>
</dbReference>
<dbReference type="Proteomes" id="UP000014585">
    <property type="component" value="Unassembled WGS sequence"/>
</dbReference>
<feature type="domain" description="Helicase ATP-binding" evidence="3">
    <location>
        <begin position="411"/>
        <end position="587"/>
    </location>
</feature>
<dbReference type="InterPro" id="IPR027417">
    <property type="entry name" value="P-loop_NTPase"/>
</dbReference>
<evidence type="ECO:0000256" key="1">
    <source>
        <dbReference type="ARBA" id="ARBA00022741"/>
    </source>
</evidence>
<dbReference type="SMART" id="SM00487">
    <property type="entry name" value="DEXDc"/>
    <property type="match status" value="1"/>
</dbReference>
<dbReference type="STRING" id="566551.HMPREF0201_02270"/>
<dbReference type="PATRIC" id="fig|566551.4.peg.2089"/>
<accession>S3IVN7</accession>
<protein>
    <submittedName>
        <fullName evidence="5">ATP-dependent DNA helicase, RecQ family</fullName>
    </submittedName>
</protein>
<dbReference type="GO" id="GO:0005694">
    <property type="term" value="C:chromosome"/>
    <property type="evidence" value="ECO:0007669"/>
    <property type="project" value="TreeGrafter"/>
</dbReference>
<keyword evidence="5" id="KW-0347">Helicase</keyword>
<dbReference type="CDD" id="cd17920">
    <property type="entry name" value="DEXHc_RecQ"/>
    <property type="match status" value="1"/>
</dbReference>
<dbReference type="GO" id="GO:0009378">
    <property type="term" value="F:four-way junction helicase activity"/>
    <property type="evidence" value="ECO:0007669"/>
    <property type="project" value="TreeGrafter"/>
</dbReference>
<dbReference type="PANTHER" id="PTHR13710:SF108">
    <property type="entry name" value="ATP-DEPENDENT DNA HELICASE Q4"/>
    <property type="match status" value="1"/>
</dbReference>
<dbReference type="InterPro" id="IPR007569">
    <property type="entry name" value="DUF559"/>
</dbReference>
<dbReference type="GO" id="GO:0000724">
    <property type="term" value="P:double-strand break repair via homologous recombination"/>
    <property type="evidence" value="ECO:0007669"/>
    <property type="project" value="TreeGrafter"/>
</dbReference>
<sequence length="1142" mass="128337">MQPFFAASKNTRISVCAGYFKGDILFEVDGLTDECGAVPDYVANSFAILTRGAPTRPTPQLLKLMSCQWEQLAQTSLLLSTQTHPYWGETILGGDDGYNPALEFFDEIIPNYLRGWEFVCGLMVPEYPLFSALGASYKLMSGANSERVDFYLPQAELVIEIDGGQHGETHQKLKDRQRDGFLVQHGIKTLRLKTEDMRLKNNHFYDFISQLTAHFEKSKQLAGYKKMLSDGEQQQPSVRYELTAILRLQIAIMLAISCGKLDLLSSSWRVNIKQDFISDPERKWIGRAFEELFGWFSLFSKIRNQVFTPPDLIFDDDELLFDMRLFSRPDDNAGNAAGITIYTSPVQTHSFSIGTQSPAKLIRLRCSGKSYLSAKNPDQRFVGLYSGECLNELNYRIFGHGSFRPGQETLILNALSGQKSLGLMPTGGGKSLCFQIPALLSQGVTIVVVPIKALGRDHCAELENAGFSGRVVNIDSDMPAALRDKIYQERILSGDMRFVFVSPERFQTEGFRRIVLRLRQAHLLRMFVIDEVHCMSEWGHDFRPSYLTLPGTLRKIAGDIPVLGLTATASVNVLKDIQTEFQIPDEFIAYEMHRSRTELNFSIYKGDNSSSEVIKKIEKIAPVNSDEPPPAVHIFSRYASGKNGVELLSQSLAKKRGDLKIGFFSGSMPKSFNPENAWRILQNKPLTASNDYEQYKQVVQSCWKKGLLDIIITTKAFGMGVNKSNVRHTLHVGMPGSMEAFYQEAGRAGRDRRPSHCHMLFRAETDEAEQIWLKLQANLTPEAVENEISSRGQASRGDFRSQLWFLRQGLISLADEQDLVTRLHGIIRDSEKDSLTIHIKSVCGDLHNGLRFQLTLFRLYQMGLIEPWTVIDWGRGQGEELSVQAVEVRRLKTSFSQACGTVKARIQSIDGRAAESVVIDKLNVLAKETENWPGLYSLLLDWVRRTQLGSRLQSTWNLYNACLKYTPEQAVAFRDTLESFFKVDNNAFQLASLRDMTLAESAEALCALITSKDSEELLDASILRKLSAQLARLLEGTQESPGLNLAAACLQLLNETASDTETRMRFQQAVPEGVLRFWEEDGHTLLVKVAGSNAYAREAIAHWLLEAKPTRHQLLSIHKDLPAAAIKSALFREVADELAQII</sequence>
<keyword evidence="2" id="KW-0067">ATP-binding</keyword>
<dbReference type="PANTHER" id="PTHR13710">
    <property type="entry name" value="DNA HELICASE RECQ FAMILY MEMBER"/>
    <property type="match status" value="1"/>
</dbReference>
<dbReference type="HOGENOM" id="CLU_003814_0_0_6"/>
<dbReference type="GO" id="GO:0005737">
    <property type="term" value="C:cytoplasm"/>
    <property type="evidence" value="ECO:0007669"/>
    <property type="project" value="TreeGrafter"/>
</dbReference>
<comment type="caution">
    <text evidence="5">The sequence shown here is derived from an EMBL/GenBank/DDBJ whole genome shotgun (WGS) entry which is preliminary data.</text>
</comment>
<dbReference type="Gene3D" id="3.40.50.300">
    <property type="entry name" value="P-loop containing nucleotide triphosphate hydrolases"/>
    <property type="match status" value="2"/>
</dbReference>
<evidence type="ECO:0000256" key="2">
    <source>
        <dbReference type="ARBA" id="ARBA00022840"/>
    </source>
</evidence>
<keyword evidence="1" id="KW-0547">Nucleotide-binding</keyword>
<dbReference type="Pfam" id="PF00270">
    <property type="entry name" value="DEAD"/>
    <property type="match status" value="1"/>
</dbReference>
<dbReference type="SUPFAM" id="SSF52540">
    <property type="entry name" value="P-loop containing nucleoside triphosphate hydrolases"/>
    <property type="match status" value="1"/>
</dbReference>
<proteinExistence type="predicted"/>
<evidence type="ECO:0000259" key="4">
    <source>
        <dbReference type="PROSITE" id="PS51194"/>
    </source>
</evidence>
<evidence type="ECO:0000259" key="3">
    <source>
        <dbReference type="PROSITE" id="PS51192"/>
    </source>
</evidence>
<dbReference type="InterPro" id="IPR001650">
    <property type="entry name" value="Helicase_C-like"/>
</dbReference>
<gene>
    <name evidence="5" type="ORF">HMPREF0201_02270</name>
</gene>
<dbReference type="PROSITE" id="PS51192">
    <property type="entry name" value="HELICASE_ATP_BIND_1"/>
    <property type="match status" value="1"/>
</dbReference>
<organism evidence="5 6">
    <name type="scientific">Cedecea davisae DSM 4568</name>
    <dbReference type="NCBI Taxonomy" id="566551"/>
    <lineage>
        <taxon>Bacteria</taxon>
        <taxon>Pseudomonadati</taxon>
        <taxon>Pseudomonadota</taxon>
        <taxon>Gammaproteobacteria</taxon>
        <taxon>Enterobacterales</taxon>
        <taxon>Enterobacteriaceae</taxon>
        <taxon>Cedecea</taxon>
    </lineage>
</organism>
<feature type="domain" description="Helicase C-terminal" evidence="4">
    <location>
        <begin position="616"/>
        <end position="788"/>
    </location>
</feature>
<dbReference type="Pfam" id="PF04480">
    <property type="entry name" value="DUF559"/>
    <property type="match status" value="1"/>
</dbReference>
<dbReference type="GO" id="GO:0043138">
    <property type="term" value="F:3'-5' DNA helicase activity"/>
    <property type="evidence" value="ECO:0007669"/>
    <property type="project" value="TreeGrafter"/>
</dbReference>
<dbReference type="AlphaFoldDB" id="S3IVN7"/>
<dbReference type="OrthoDB" id="9760034at2"/>
<dbReference type="PROSITE" id="PS51194">
    <property type="entry name" value="HELICASE_CTER"/>
    <property type="match status" value="1"/>
</dbReference>